<dbReference type="Proteomes" id="UP001305779">
    <property type="component" value="Unassembled WGS sequence"/>
</dbReference>
<dbReference type="InterPro" id="IPR020904">
    <property type="entry name" value="Sc_DH/Rdtase_CS"/>
</dbReference>
<keyword evidence="2" id="KW-0521">NADP</keyword>
<name>A0ABR0EU67_ZASCE</name>
<dbReference type="Pfam" id="PF00106">
    <property type="entry name" value="adh_short"/>
    <property type="match status" value="1"/>
</dbReference>
<dbReference type="EMBL" id="JAXOVC010000002">
    <property type="protein sequence ID" value="KAK4505159.1"/>
    <property type="molecule type" value="Genomic_DNA"/>
</dbReference>
<evidence type="ECO:0000256" key="2">
    <source>
        <dbReference type="ARBA" id="ARBA00022857"/>
    </source>
</evidence>
<sequence length="329" mass="36059">MAPNTKFDKSVAVPHDASFDPGTLKGKSVIITGGASGIGEAAMRGFVKAGAFVTFGDLAEDRGEALVSELGEDNVAFIRCDVLSWSDQLNLFKTALSKSPSKTIDVVFANAGLNKRDDIVEHDAVTDDGDPVEPDLTILKTNLLGVLLTTKLANFYFIRQPEGDDRDRCLIITTSLSGYIDHPGAPQYNASKWGIRGLMRSLRRTGPSKGIRINIIAPWFVHTRIMTDEVAHLIKDAGYDFAEIDDAASAILHIASDKAMNGENAQSFYQKCLLTAATGRSFCIAQKSISKRGYYDLEADDWNPDNSIKIWNDLSFDLLSKVRRPDRSH</sequence>
<dbReference type="PRINTS" id="PR00081">
    <property type="entry name" value="GDHRDH"/>
</dbReference>
<evidence type="ECO:0000256" key="3">
    <source>
        <dbReference type="ARBA" id="ARBA00023002"/>
    </source>
</evidence>
<dbReference type="SUPFAM" id="SSF51735">
    <property type="entry name" value="NAD(P)-binding Rossmann-fold domains"/>
    <property type="match status" value="1"/>
</dbReference>
<comment type="similarity">
    <text evidence="1">Belongs to the short-chain dehydrogenases/reductases (SDR) family.</text>
</comment>
<dbReference type="PANTHER" id="PTHR43180">
    <property type="entry name" value="3-OXOACYL-(ACYL-CARRIER-PROTEIN) REDUCTASE (AFU_ORTHOLOGUE AFUA_6G11210)"/>
    <property type="match status" value="1"/>
</dbReference>
<comment type="caution">
    <text evidence="4">The sequence shown here is derived from an EMBL/GenBank/DDBJ whole genome shotgun (WGS) entry which is preliminary data.</text>
</comment>
<dbReference type="PROSITE" id="PS00061">
    <property type="entry name" value="ADH_SHORT"/>
    <property type="match status" value="1"/>
</dbReference>
<dbReference type="InterPro" id="IPR036291">
    <property type="entry name" value="NAD(P)-bd_dom_sf"/>
</dbReference>
<reference evidence="4 5" key="1">
    <citation type="journal article" date="2023" name="G3 (Bethesda)">
        <title>A chromosome-level genome assembly of Zasmidium syzygii isolated from banana leaves.</title>
        <authorList>
            <person name="van Westerhoven A.C."/>
            <person name="Mehrabi R."/>
            <person name="Talebi R."/>
            <person name="Steentjes M.B.F."/>
            <person name="Corcolon B."/>
            <person name="Chong P.A."/>
            <person name="Kema G.H.J."/>
            <person name="Seidl M.F."/>
        </authorList>
    </citation>
    <scope>NUCLEOTIDE SEQUENCE [LARGE SCALE GENOMIC DNA]</scope>
    <source>
        <strain evidence="4 5">P124</strain>
    </source>
</reference>
<gene>
    <name evidence="4" type="ORF">PRZ48_003122</name>
</gene>
<dbReference type="PANTHER" id="PTHR43180:SF31">
    <property type="entry name" value="CHAIN DEHYDROGENASE_REDUCTASE, PUTATIVE (AFU_ORTHOLOGUE AFUA_2G16570)-RELATED"/>
    <property type="match status" value="1"/>
</dbReference>
<keyword evidence="5" id="KW-1185">Reference proteome</keyword>
<proteinExistence type="inferred from homology"/>
<dbReference type="Gene3D" id="3.40.50.720">
    <property type="entry name" value="NAD(P)-binding Rossmann-like Domain"/>
    <property type="match status" value="1"/>
</dbReference>
<accession>A0ABR0EU67</accession>
<evidence type="ECO:0000313" key="4">
    <source>
        <dbReference type="EMBL" id="KAK4505159.1"/>
    </source>
</evidence>
<dbReference type="InterPro" id="IPR002347">
    <property type="entry name" value="SDR_fam"/>
</dbReference>
<evidence type="ECO:0000256" key="1">
    <source>
        <dbReference type="ARBA" id="ARBA00006484"/>
    </source>
</evidence>
<organism evidence="4 5">
    <name type="scientific">Zasmidium cellare</name>
    <name type="common">Wine cellar mold</name>
    <name type="synonym">Racodium cellare</name>
    <dbReference type="NCBI Taxonomy" id="395010"/>
    <lineage>
        <taxon>Eukaryota</taxon>
        <taxon>Fungi</taxon>
        <taxon>Dikarya</taxon>
        <taxon>Ascomycota</taxon>
        <taxon>Pezizomycotina</taxon>
        <taxon>Dothideomycetes</taxon>
        <taxon>Dothideomycetidae</taxon>
        <taxon>Mycosphaerellales</taxon>
        <taxon>Mycosphaerellaceae</taxon>
        <taxon>Zasmidium</taxon>
    </lineage>
</organism>
<evidence type="ECO:0000313" key="5">
    <source>
        <dbReference type="Proteomes" id="UP001305779"/>
    </source>
</evidence>
<keyword evidence="3" id="KW-0560">Oxidoreductase</keyword>
<protein>
    <submittedName>
        <fullName evidence="4">Uncharacterized protein</fullName>
    </submittedName>
</protein>